<proteinExistence type="inferred from homology"/>
<reference evidence="8" key="1">
    <citation type="submission" date="2022-01" db="EMBL/GenBank/DDBJ databases">
        <title>Jiella avicenniae sp. nov., a novel endophytic bacterium isolated from bark of Avicennia marina.</title>
        <authorList>
            <person name="Tuo L."/>
        </authorList>
    </citation>
    <scope>NUCLEOTIDE SEQUENCE</scope>
    <source>
        <strain evidence="8">CBK1P-4</strain>
    </source>
</reference>
<evidence type="ECO:0000256" key="7">
    <source>
        <dbReference type="SAM" id="Phobius"/>
    </source>
</evidence>
<feature type="transmembrane region" description="Helical" evidence="7">
    <location>
        <begin position="109"/>
        <end position="130"/>
    </location>
</feature>
<comment type="subcellular location">
    <subcellularLocation>
        <location evidence="1">Cell membrane</location>
        <topology evidence="1">Multi-pass membrane protein</topology>
    </subcellularLocation>
</comment>
<evidence type="ECO:0000256" key="2">
    <source>
        <dbReference type="ARBA" id="ARBA00006679"/>
    </source>
</evidence>
<feature type="transmembrane region" description="Helical" evidence="7">
    <location>
        <begin position="12"/>
        <end position="32"/>
    </location>
</feature>
<dbReference type="GO" id="GO:0005886">
    <property type="term" value="C:plasma membrane"/>
    <property type="evidence" value="ECO:0007669"/>
    <property type="project" value="UniProtKB-SubCell"/>
</dbReference>
<evidence type="ECO:0000256" key="1">
    <source>
        <dbReference type="ARBA" id="ARBA00004651"/>
    </source>
</evidence>
<dbReference type="PANTHER" id="PTHR33452">
    <property type="entry name" value="OXIDOREDUCTASE CATD-RELATED"/>
    <property type="match status" value="1"/>
</dbReference>
<comment type="caution">
    <text evidence="8">The sequence shown here is derived from an EMBL/GenBank/DDBJ whole genome shotgun (WGS) entry which is preliminary data.</text>
</comment>
<dbReference type="AlphaFoldDB" id="A0A9X1P7K5"/>
<dbReference type="InterPro" id="IPR051907">
    <property type="entry name" value="DoxX-like_oxidoreductase"/>
</dbReference>
<dbReference type="Proteomes" id="UP001139035">
    <property type="component" value="Unassembled WGS sequence"/>
</dbReference>
<feature type="transmembrane region" description="Helical" evidence="7">
    <location>
        <begin position="52"/>
        <end position="72"/>
    </location>
</feature>
<keyword evidence="9" id="KW-1185">Reference proteome</keyword>
<dbReference type="RefSeq" id="WP_233721681.1">
    <property type="nucleotide sequence ID" value="NZ_JAJUWU010000026.1"/>
</dbReference>
<sequence length="136" mass="14091">MNDTSSPSSKIAALAPSLLSVLRIVVGLLFLAHGIVKLFGFPEGAQPGQVALFSLFGLAGVLEFVGGIAIVAGLFTRPVAFLLSGEMAFAYFIAHAPQGFFPGVNGGEAAILFCFVFLYLAAAGAGPWSLDAIRRT</sequence>
<keyword evidence="4 7" id="KW-0812">Transmembrane</keyword>
<keyword evidence="6 7" id="KW-0472">Membrane</keyword>
<gene>
    <name evidence="8" type="ORF">LZD57_21680</name>
</gene>
<evidence type="ECO:0000256" key="3">
    <source>
        <dbReference type="ARBA" id="ARBA00022475"/>
    </source>
</evidence>
<protein>
    <submittedName>
        <fullName evidence="8">DoxX family protein</fullName>
    </submittedName>
</protein>
<comment type="similarity">
    <text evidence="2">Belongs to the DoxX family.</text>
</comment>
<keyword evidence="5 7" id="KW-1133">Transmembrane helix</keyword>
<feature type="transmembrane region" description="Helical" evidence="7">
    <location>
        <begin position="79"/>
        <end position="97"/>
    </location>
</feature>
<accession>A0A9X1P7K5</accession>
<name>A0A9X1P7K5_9HYPH</name>
<dbReference type="EMBL" id="JAJUWU010000026">
    <property type="protein sequence ID" value="MCE7030606.1"/>
    <property type="molecule type" value="Genomic_DNA"/>
</dbReference>
<evidence type="ECO:0000313" key="8">
    <source>
        <dbReference type="EMBL" id="MCE7030606.1"/>
    </source>
</evidence>
<dbReference type="InterPro" id="IPR032808">
    <property type="entry name" value="DoxX"/>
</dbReference>
<dbReference type="Pfam" id="PF07681">
    <property type="entry name" value="DoxX"/>
    <property type="match status" value="1"/>
</dbReference>
<evidence type="ECO:0000256" key="6">
    <source>
        <dbReference type="ARBA" id="ARBA00023136"/>
    </source>
</evidence>
<evidence type="ECO:0000256" key="5">
    <source>
        <dbReference type="ARBA" id="ARBA00022989"/>
    </source>
</evidence>
<evidence type="ECO:0000256" key="4">
    <source>
        <dbReference type="ARBA" id="ARBA00022692"/>
    </source>
</evidence>
<dbReference type="PANTHER" id="PTHR33452:SF4">
    <property type="entry name" value="BLL4328 PROTEIN"/>
    <property type="match status" value="1"/>
</dbReference>
<keyword evidence="3" id="KW-1003">Cell membrane</keyword>
<organism evidence="8 9">
    <name type="scientific">Jiella avicenniae</name>
    <dbReference type="NCBI Taxonomy" id="2907202"/>
    <lineage>
        <taxon>Bacteria</taxon>
        <taxon>Pseudomonadati</taxon>
        <taxon>Pseudomonadota</taxon>
        <taxon>Alphaproteobacteria</taxon>
        <taxon>Hyphomicrobiales</taxon>
        <taxon>Aurantimonadaceae</taxon>
        <taxon>Jiella</taxon>
    </lineage>
</organism>
<evidence type="ECO:0000313" key="9">
    <source>
        <dbReference type="Proteomes" id="UP001139035"/>
    </source>
</evidence>